<reference evidence="4 5" key="1">
    <citation type="submission" date="2018-02" db="EMBL/GenBank/DDBJ databases">
        <title>Comparative genomes isolates from brazilian mangrove.</title>
        <authorList>
            <person name="Araujo J.E."/>
            <person name="Taketani R.G."/>
            <person name="Silva M.C.P."/>
            <person name="Loureco M.V."/>
            <person name="Andreote F.D."/>
        </authorList>
    </citation>
    <scope>NUCLEOTIDE SEQUENCE [LARGE SCALE GENOMIC DNA]</scope>
    <source>
        <strain evidence="4 5">HEX-2 MGV</strain>
    </source>
</reference>
<dbReference type="OrthoDB" id="212038at2"/>
<dbReference type="Proteomes" id="UP000240009">
    <property type="component" value="Unassembled WGS sequence"/>
</dbReference>
<protein>
    <recommendedName>
        <fullName evidence="3">Pyrrolo-quinoline quinone repeat domain-containing protein</fullName>
    </recommendedName>
</protein>
<dbReference type="InterPro" id="IPR011047">
    <property type="entry name" value="Quinoprotein_ADH-like_sf"/>
</dbReference>
<feature type="transmembrane region" description="Helical" evidence="1">
    <location>
        <begin position="468"/>
        <end position="487"/>
    </location>
</feature>
<keyword evidence="1" id="KW-0472">Membrane</keyword>
<dbReference type="PANTHER" id="PTHR34512">
    <property type="entry name" value="CELL SURFACE PROTEIN"/>
    <property type="match status" value="1"/>
</dbReference>
<dbReference type="Gene3D" id="2.130.10.10">
    <property type="entry name" value="YVTN repeat-like/Quinoprotein amine dehydrogenase"/>
    <property type="match status" value="2"/>
</dbReference>
<evidence type="ECO:0000313" key="4">
    <source>
        <dbReference type="EMBL" id="PQO33498.1"/>
    </source>
</evidence>
<dbReference type="PANTHER" id="PTHR34512:SF30">
    <property type="entry name" value="OUTER MEMBRANE PROTEIN ASSEMBLY FACTOR BAMB"/>
    <property type="match status" value="1"/>
</dbReference>
<keyword evidence="1" id="KW-1133">Transmembrane helix</keyword>
<feature type="signal peptide" evidence="2">
    <location>
        <begin position="1"/>
        <end position="21"/>
    </location>
</feature>
<dbReference type="EMBL" id="PUIA01000035">
    <property type="protein sequence ID" value="PQO33498.1"/>
    <property type="molecule type" value="Genomic_DNA"/>
</dbReference>
<accession>A0A2S8FMS8</accession>
<proteinExistence type="predicted"/>
<keyword evidence="1" id="KW-0812">Transmembrane</keyword>
<evidence type="ECO:0000259" key="3">
    <source>
        <dbReference type="Pfam" id="PF13360"/>
    </source>
</evidence>
<feature type="chain" id="PRO_5015553350" description="Pyrrolo-quinoline quinone repeat domain-containing protein" evidence="2">
    <location>
        <begin position="22"/>
        <end position="645"/>
    </location>
</feature>
<keyword evidence="2" id="KW-0732">Signal</keyword>
<feature type="transmembrane region" description="Helical" evidence="1">
    <location>
        <begin position="585"/>
        <end position="603"/>
    </location>
</feature>
<feature type="domain" description="Pyrrolo-quinoline quinone repeat" evidence="3">
    <location>
        <begin position="84"/>
        <end position="343"/>
    </location>
</feature>
<feature type="transmembrane region" description="Helical" evidence="1">
    <location>
        <begin position="556"/>
        <end position="573"/>
    </location>
</feature>
<dbReference type="AlphaFoldDB" id="A0A2S8FMS8"/>
<sequence>MQRSVPLLILLMFTAITSTDAGDWPNFRGPTHDGLAVGETLVDSWPEAGPAVVWSRSIGQGYSGFVVVGNRAFTQEQTLYHQALICVDTDTGKTLWSYRYGWPHEGGGLYPGPRATPTVDGDRVYFMGPNGLVGCVSVATGTLIWSRNYKEEFDGKGTDFGVSASPVVWQSMVILPVGGQEASLIAVDAATGDVVWKCGSQPASYATPIIVPLGDRHIVVAPLENSLLLADAKTGHKLMEQDLSSGYDEHSSAPIYREPLLFTSGPFRSGGTQYQLSPVEDGAKLGMKIEWFAKEMSNDIASSVLVDDHLYGFDLREPQSRLHRPSRGHFRCLSWQDGSEAWNSQEPGHANIIAAGGKLLMFNDRGELLLCRATPDRYEELARCSVFPDDVCWTPPALSNGRVFLRTHQQAVCIQVGTSETSPNSPVPNESTATLASIRGPGRFNPTVLLGGEREFPAATPSWQELQLWYLANMTLLIVVAGVFAVLRRFDGQGDWTTIGYWLALIIAGAVTSGIINPLISGFLFTWPLAVWAAMQRTAELYVVAPNDRSERPSPWRARGMLIIFVAVGGIYFHCCRMLGMATEWAFLAGPVAAVPLAMALAWGGKQGQLVRYPAAARITSHLVSFTVFYWASVILMKGWIRVAS</sequence>
<gene>
    <name evidence="4" type="ORF">C5Y96_11735</name>
</gene>
<evidence type="ECO:0000256" key="2">
    <source>
        <dbReference type="SAM" id="SignalP"/>
    </source>
</evidence>
<organism evidence="4 5">
    <name type="scientific">Blastopirellula marina</name>
    <dbReference type="NCBI Taxonomy" id="124"/>
    <lineage>
        <taxon>Bacteria</taxon>
        <taxon>Pseudomonadati</taxon>
        <taxon>Planctomycetota</taxon>
        <taxon>Planctomycetia</taxon>
        <taxon>Pirellulales</taxon>
        <taxon>Pirellulaceae</taxon>
        <taxon>Blastopirellula</taxon>
    </lineage>
</organism>
<feature type="transmembrane region" description="Helical" evidence="1">
    <location>
        <begin position="623"/>
        <end position="641"/>
    </location>
</feature>
<name>A0A2S8FMS8_9BACT</name>
<dbReference type="RefSeq" id="WP_105353326.1">
    <property type="nucleotide sequence ID" value="NZ_PUIA01000035.1"/>
</dbReference>
<evidence type="ECO:0000313" key="5">
    <source>
        <dbReference type="Proteomes" id="UP000240009"/>
    </source>
</evidence>
<dbReference type="SUPFAM" id="SSF50998">
    <property type="entry name" value="Quinoprotein alcohol dehydrogenase-like"/>
    <property type="match status" value="1"/>
</dbReference>
<dbReference type="Pfam" id="PF13360">
    <property type="entry name" value="PQQ_2"/>
    <property type="match status" value="1"/>
</dbReference>
<comment type="caution">
    <text evidence="4">The sequence shown here is derived from an EMBL/GenBank/DDBJ whole genome shotgun (WGS) entry which is preliminary data.</text>
</comment>
<feature type="transmembrane region" description="Helical" evidence="1">
    <location>
        <begin position="499"/>
        <end position="520"/>
    </location>
</feature>
<dbReference type="InterPro" id="IPR015943">
    <property type="entry name" value="WD40/YVTN_repeat-like_dom_sf"/>
</dbReference>
<dbReference type="InterPro" id="IPR002372">
    <property type="entry name" value="PQQ_rpt_dom"/>
</dbReference>
<evidence type="ECO:0000256" key="1">
    <source>
        <dbReference type="SAM" id="Phobius"/>
    </source>
</evidence>